<evidence type="ECO:0000313" key="4">
    <source>
        <dbReference type="EMBL" id="CEO87573.1"/>
    </source>
</evidence>
<dbReference type="Pfam" id="PF03358">
    <property type="entry name" value="FMN_red"/>
    <property type="match status" value="1"/>
</dbReference>
<proteinExistence type="predicted"/>
<dbReference type="GO" id="GO:0016491">
    <property type="term" value="F:oxidoreductase activity"/>
    <property type="evidence" value="ECO:0007669"/>
    <property type="project" value="InterPro"/>
</dbReference>
<dbReference type="EMBL" id="CDRZ01000017">
    <property type="protein sequence ID" value="CEO87573.1"/>
    <property type="molecule type" value="Genomic_DNA"/>
</dbReference>
<dbReference type="OrthoDB" id="6398207at2"/>
<accession>A0A0B7MH60</accession>
<dbReference type="InterPro" id="IPR029039">
    <property type="entry name" value="Flavoprotein-like_sf"/>
</dbReference>
<gene>
    <name evidence="4" type="ORF">SSCH_1130001</name>
</gene>
<protein>
    <recommendedName>
        <fullName evidence="3">NADPH-dependent FMN reductase-like domain-containing protein</fullName>
    </recommendedName>
</protein>
<organism evidence="4 5">
    <name type="scientific">Syntrophaceticus schinkii</name>
    <dbReference type="NCBI Taxonomy" id="499207"/>
    <lineage>
        <taxon>Bacteria</taxon>
        <taxon>Bacillati</taxon>
        <taxon>Bacillota</taxon>
        <taxon>Clostridia</taxon>
        <taxon>Thermoanaerobacterales</taxon>
        <taxon>Thermoanaerobacterales Family III. Incertae Sedis</taxon>
        <taxon>Syntrophaceticus</taxon>
    </lineage>
</organism>
<dbReference type="PANTHER" id="PTHR43278">
    <property type="entry name" value="NAD(P)H-DEPENDENT FMN-CONTAINING OXIDOREDUCTASE YWQN-RELATED"/>
    <property type="match status" value="1"/>
</dbReference>
<feature type="domain" description="NADPH-dependent FMN reductase-like" evidence="3">
    <location>
        <begin position="1"/>
        <end position="157"/>
    </location>
</feature>
<dbReference type="AlphaFoldDB" id="A0A0B7MH60"/>
<dbReference type="InterPro" id="IPR005025">
    <property type="entry name" value="FMN_Rdtase-like_dom"/>
</dbReference>
<evidence type="ECO:0000256" key="2">
    <source>
        <dbReference type="ARBA" id="ARBA00022643"/>
    </source>
</evidence>
<dbReference type="Proteomes" id="UP000046155">
    <property type="component" value="Unassembled WGS sequence"/>
</dbReference>
<dbReference type="Gene3D" id="3.40.50.360">
    <property type="match status" value="1"/>
</dbReference>
<evidence type="ECO:0000259" key="3">
    <source>
        <dbReference type="Pfam" id="PF03358"/>
    </source>
</evidence>
<sequence>MFILGINGSPNHDGNTVFLLKEALAAARESGAKTELLHVAEILQGVEPPFCEICSSTCDGVCGEGNKLGEAFDLLHRVDGIIMGSPVYFGTLSGQLKAFWDKTRVLRREKALLNVVGGAIAVGGGRFGGQETTLKAIHDMMLVQGMIIVGDGYREFDCGHQGACAQRPAMEDENGKKRAHILGRHVLEVAAATKELRIR</sequence>
<evidence type="ECO:0000256" key="1">
    <source>
        <dbReference type="ARBA" id="ARBA00022630"/>
    </source>
</evidence>
<keyword evidence="5" id="KW-1185">Reference proteome</keyword>
<keyword evidence="2" id="KW-0288">FMN</keyword>
<dbReference type="SUPFAM" id="SSF52218">
    <property type="entry name" value="Flavoproteins"/>
    <property type="match status" value="1"/>
</dbReference>
<dbReference type="PANTHER" id="PTHR43278:SF1">
    <property type="entry name" value="IRON-SULFUR FLAVOPROTEIN MJ1083"/>
    <property type="match status" value="1"/>
</dbReference>
<reference evidence="5" key="1">
    <citation type="submission" date="2015-01" db="EMBL/GenBank/DDBJ databases">
        <authorList>
            <person name="Manzoor Shahid"/>
            <person name="Zubair Saima"/>
        </authorList>
    </citation>
    <scope>NUCLEOTIDE SEQUENCE [LARGE SCALE GENOMIC DNA]</scope>
    <source>
        <strain evidence="5">Sp3</strain>
    </source>
</reference>
<dbReference type="RefSeq" id="WP_044663924.1">
    <property type="nucleotide sequence ID" value="NZ_CDRZ01000017.1"/>
</dbReference>
<dbReference type="InterPro" id="IPR051796">
    <property type="entry name" value="ISF_SsuE-like"/>
</dbReference>
<name>A0A0B7MH60_9FIRM</name>
<evidence type="ECO:0000313" key="5">
    <source>
        <dbReference type="Proteomes" id="UP000046155"/>
    </source>
</evidence>
<keyword evidence="1" id="KW-0285">Flavoprotein</keyword>